<dbReference type="PANTHER" id="PTHR46599:SF3">
    <property type="entry name" value="PIGGYBAC TRANSPOSABLE ELEMENT-DERIVED PROTEIN 4"/>
    <property type="match status" value="1"/>
</dbReference>
<evidence type="ECO:0000313" key="4">
    <source>
        <dbReference type="Proteomes" id="UP001159363"/>
    </source>
</evidence>
<evidence type="ECO:0000259" key="2">
    <source>
        <dbReference type="Pfam" id="PF13843"/>
    </source>
</evidence>
<accession>A0ABQ9HRH1</accession>
<dbReference type="PANTHER" id="PTHR46599">
    <property type="entry name" value="PIGGYBAC TRANSPOSABLE ELEMENT-DERIVED PROTEIN 4"/>
    <property type="match status" value="1"/>
</dbReference>
<dbReference type="Proteomes" id="UP001159363">
    <property type="component" value="Chromosome X"/>
</dbReference>
<evidence type="ECO:0000256" key="1">
    <source>
        <dbReference type="SAM" id="MobiDB-lite"/>
    </source>
</evidence>
<proteinExistence type="predicted"/>
<evidence type="ECO:0000313" key="3">
    <source>
        <dbReference type="EMBL" id="KAJ8886947.1"/>
    </source>
</evidence>
<name>A0ABQ9HRH1_9NEOP</name>
<sequence length="236" mass="26581">MGCHTLPSWRHFWSEQSDLGVQVVKDTMSGNRFDHILSNLHVNGNTAIPDNSTEKLYKLRPMIDLLNTRFPELYNGTQEMSVDESMITFKGSSSMKHYNLQKTYKTMNLKGLPVLNEDKTFPRGESDYRIPQSGISVFKWKYAKVVLISSNYLGSEIGIVTRRAVATGLIAYKTLPTPEASPSGVRGQKRRATDNKPSSGKRRVKTFPLQRISRQATEASTGRNLRRNEDGVNIAV</sequence>
<organism evidence="3 4">
    <name type="scientific">Dryococelus australis</name>
    <dbReference type="NCBI Taxonomy" id="614101"/>
    <lineage>
        <taxon>Eukaryota</taxon>
        <taxon>Metazoa</taxon>
        <taxon>Ecdysozoa</taxon>
        <taxon>Arthropoda</taxon>
        <taxon>Hexapoda</taxon>
        <taxon>Insecta</taxon>
        <taxon>Pterygota</taxon>
        <taxon>Neoptera</taxon>
        <taxon>Polyneoptera</taxon>
        <taxon>Phasmatodea</taxon>
        <taxon>Verophasmatodea</taxon>
        <taxon>Anareolatae</taxon>
        <taxon>Phasmatidae</taxon>
        <taxon>Eurycanthinae</taxon>
        <taxon>Dryococelus</taxon>
    </lineage>
</organism>
<feature type="compositionally biased region" description="Polar residues" evidence="1">
    <location>
        <begin position="212"/>
        <end position="223"/>
    </location>
</feature>
<protein>
    <recommendedName>
        <fullName evidence="2">PiggyBac transposable element-derived protein domain-containing protein</fullName>
    </recommendedName>
</protein>
<dbReference type="InterPro" id="IPR029526">
    <property type="entry name" value="PGBD"/>
</dbReference>
<feature type="domain" description="PiggyBac transposable element-derived protein" evidence="2">
    <location>
        <begin position="1"/>
        <end position="104"/>
    </location>
</feature>
<comment type="caution">
    <text evidence="3">The sequence shown here is derived from an EMBL/GenBank/DDBJ whole genome shotgun (WGS) entry which is preliminary data.</text>
</comment>
<gene>
    <name evidence="3" type="ORF">PR048_013161</name>
</gene>
<feature type="region of interest" description="Disordered" evidence="1">
    <location>
        <begin position="177"/>
        <end position="236"/>
    </location>
</feature>
<keyword evidence="4" id="KW-1185">Reference proteome</keyword>
<reference evidence="3 4" key="1">
    <citation type="submission" date="2023-02" db="EMBL/GenBank/DDBJ databases">
        <title>LHISI_Scaffold_Assembly.</title>
        <authorList>
            <person name="Stuart O.P."/>
            <person name="Cleave R."/>
            <person name="Magrath M.J.L."/>
            <person name="Mikheyev A.S."/>
        </authorList>
    </citation>
    <scope>NUCLEOTIDE SEQUENCE [LARGE SCALE GENOMIC DNA]</scope>
    <source>
        <strain evidence="3">Daus_M_001</strain>
        <tissue evidence="3">Leg muscle</tissue>
    </source>
</reference>
<dbReference type="Pfam" id="PF13843">
    <property type="entry name" value="DDE_Tnp_1_7"/>
    <property type="match status" value="1"/>
</dbReference>
<dbReference type="EMBL" id="JARBHB010000004">
    <property type="protein sequence ID" value="KAJ8886947.1"/>
    <property type="molecule type" value="Genomic_DNA"/>
</dbReference>